<dbReference type="InterPro" id="IPR024976">
    <property type="entry name" value="DUF3885"/>
</dbReference>
<reference evidence="2" key="1">
    <citation type="submission" date="2020-01" db="EMBL/GenBank/DDBJ databases">
        <authorList>
            <person name="Meier V. D."/>
            <person name="Meier V D."/>
        </authorList>
    </citation>
    <scope>NUCLEOTIDE SEQUENCE</scope>
    <source>
        <strain evidence="2">HLG_WM_MAG_12</strain>
    </source>
</reference>
<name>A0A6S6SLX6_9BACT</name>
<sequence length="250" mass="29885">MIRKLTKNLVKWNLYQKLFLKKVNITLQEMLMDIMEELGKWLKVSKIYQEKIPDLGHTILTSIEQEINTLTTISEKIFSKCTPLGYKLRDKYNKNWFRTHNFDDKRYPENLEDENSLQQQNKKIFKFIVPDKKPIGYITFFDNDIDVQDVKWIKDSKLNKYKKFNVSIDDDEIYLSQFYTFILDTNFLEDFILDIADDKVPCKTIIYSKTNFNIFAPYDGGVDLFLNNQMDLLEAKREFSDWISKRDDGL</sequence>
<evidence type="ECO:0000313" key="2">
    <source>
        <dbReference type="EMBL" id="CAA6806236.1"/>
    </source>
</evidence>
<dbReference type="Pfam" id="PF13021">
    <property type="entry name" value="DUF3885"/>
    <property type="match status" value="1"/>
</dbReference>
<evidence type="ECO:0000259" key="1">
    <source>
        <dbReference type="Pfam" id="PF13021"/>
    </source>
</evidence>
<protein>
    <recommendedName>
        <fullName evidence="1">DUF3885 domain-containing protein</fullName>
    </recommendedName>
</protein>
<organism evidence="2">
    <name type="scientific">uncultured Campylobacterales bacterium</name>
    <dbReference type="NCBI Taxonomy" id="352960"/>
    <lineage>
        <taxon>Bacteria</taxon>
        <taxon>Pseudomonadati</taxon>
        <taxon>Campylobacterota</taxon>
        <taxon>Epsilonproteobacteria</taxon>
        <taxon>Campylobacterales</taxon>
        <taxon>environmental samples</taxon>
    </lineage>
</organism>
<accession>A0A6S6SLX6</accession>
<feature type="domain" description="DUF3885" evidence="1">
    <location>
        <begin position="84"/>
        <end position="247"/>
    </location>
</feature>
<dbReference type="EMBL" id="CACVAW010000022">
    <property type="protein sequence ID" value="CAA6806236.1"/>
    <property type="molecule type" value="Genomic_DNA"/>
</dbReference>
<gene>
    <name evidence="2" type="ORF">HELGO_WM13557</name>
</gene>
<dbReference type="AlphaFoldDB" id="A0A6S6SLX6"/>
<proteinExistence type="predicted"/>